<dbReference type="EMBL" id="CM047908">
    <property type="protein sequence ID" value="KAJ0080773.1"/>
    <property type="molecule type" value="Genomic_DNA"/>
</dbReference>
<protein>
    <submittedName>
        <fullName evidence="1">Uncharacterized protein</fullName>
    </submittedName>
</protein>
<proteinExistence type="predicted"/>
<keyword evidence="2" id="KW-1185">Reference proteome</keyword>
<name>A0ACC1A408_9ROSI</name>
<sequence length="469" mass="51950">MFNNGTVSLKWYFICLYPLDQSLVGSFMKISFSQSQDSPTDEAHKEPSQELWRHLSTLKERWTGREDKLSSISMGEERLLLILVSYGFEHMATCALAANRVTYFNGALHMDLADAANQVTNFMGASFILSILEAFLADTNIGRYKSLLISGSVEFLAHHPNLKPPLSTGTAGFKAALPSHGADQCDEKDPKEARDMSSFFNGLWLALCIGGAISSTLILWIQDRGLGLCTIAILLAVIIFGAGLPLYRFKLLKGLVLSKRFCRFKSVYVAAILNRKLQLPEDPTELYEIEGKEAAIETEFLPHRDIYRCLDKAAIQTTPIGETGRPEAPNPWKLCRITDQPTGITHLQRVGVGLVLSSLSMAVAATMEVKCKGVAQDHNMLDAIPGVQVQPSPISVFWLSFQYFIFSVADMFTNVGLLEFFYSEEPNALKSISTYFLWTSMALGYFLSAILINIMNSATKNSTKSGGWC</sequence>
<gene>
    <name evidence="1" type="ORF">Patl1_10333</name>
</gene>
<accession>A0ACC1A408</accession>
<organism evidence="1 2">
    <name type="scientific">Pistacia atlantica</name>
    <dbReference type="NCBI Taxonomy" id="434234"/>
    <lineage>
        <taxon>Eukaryota</taxon>
        <taxon>Viridiplantae</taxon>
        <taxon>Streptophyta</taxon>
        <taxon>Embryophyta</taxon>
        <taxon>Tracheophyta</taxon>
        <taxon>Spermatophyta</taxon>
        <taxon>Magnoliopsida</taxon>
        <taxon>eudicotyledons</taxon>
        <taxon>Gunneridae</taxon>
        <taxon>Pentapetalae</taxon>
        <taxon>rosids</taxon>
        <taxon>malvids</taxon>
        <taxon>Sapindales</taxon>
        <taxon>Anacardiaceae</taxon>
        <taxon>Pistacia</taxon>
    </lineage>
</organism>
<dbReference type="Proteomes" id="UP001164250">
    <property type="component" value="Chromosome 12"/>
</dbReference>
<reference evidence="2" key="1">
    <citation type="journal article" date="2023" name="G3 (Bethesda)">
        <title>Genome assembly and association tests identify interacting loci associated with vigor, precocity, and sex in interspecific pistachio rootstocks.</title>
        <authorList>
            <person name="Palmer W."/>
            <person name="Jacygrad E."/>
            <person name="Sagayaradj S."/>
            <person name="Cavanaugh K."/>
            <person name="Han R."/>
            <person name="Bertier L."/>
            <person name="Beede B."/>
            <person name="Kafkas S."/>
            <person name="Golino D."/>
            <person name="Preece J."/>
            <person name="Michelmore R."/>
        </authorList>
    </citation>
    <scope>NUCLEOTIDE SEQUENCE [LARGE SCALE GENOMIC DNA]</scope>
</reference>
<evidence type="ECO:0000313" key="2">
    <source>
        <dbReference type="Proteomes" id="UP001164250"/>
    </source>
</evidence>
<evidence type="ECO:0000313" key="1">
    <source>
        <dbReference type="EMBL" id="KAJ0080773.1"/>
    </source>
</evidence>
<comment type="caution">
    <text evidence="1">The sequence shown here is derived from an EMBL/GenBank/DDBJ whole genome shotgun (WGS) entry which is preliminary data.</text>
</comment>